<gene>
    <name evidence="1" type="ORF">F2P44_31720</name>
</gene>
<dbReference type="InterPro" id="IPR056123">
    <property type="entry name" value="DUF7706"/>
</dbReference>
<dbReference type="RefSeq" id="WP_167093841.1">
    <property type="nucleotide sequence ID" value="NZ_WHJG01000063.1"/>
</dbReference>
<dbReference type="Proteomes" id="UP000621455">
    <property type="component" value="Unassembled WGS sequence"/>
</dbReference>
<name>A0ABX0NGI8_9BURK</name>
<sequence length="60" mass="6748">MTIIEVELPDDLAMALAQFLKRVGYSDYLSLAIDRQEAYEMVDAGEKVRKALAEKGFAPR</sequence>
<reference evidence="1 2" key="1">
    <citation type="submission" date="2019-10" db="EMBL/GenBank/DDBJ databases">
        <title>Taxonomy of Antarctic Massilia spp.: description of Massilia rubra sp. nov., Massilia aquatica sp. nov., Massilia mucilaginosa sp. nov., Massilia frigida sp. nov. isolated from streams, lakes and regoliths.</title>
        <authorList>
            <person name="Holochova P."/>
            <person name="Sedlacek I."/>
            <person name="Kralova S."/>
            <person name="Maslanova I."/>
            <person name="Busse H.-J."/>
            <person name="Stankova E."/>
            <person name="Vrbovska V."/>
            <person name="Kovarovic V."/>
            <person name="Bartak M."/>
            <person name="Svec P."/>
            <person name="Pantucek R."/>
        </authorList>
    </citation>
    <scope>NUCLEOTIDE SEQUENCE [LARGE SCALE GENOMIC DNA]</scope>
    <source>
        <strain evidence="1 2">CCM 8695</strain>
    </source>
</reference>
<keyword evidence="2" id="KW-1185">Reference proteome</keyword>
<evidence type="ECO:0000313" key="1">
    <source>
        <dbReference type="EMBL" id="NHZ83803.1"/>
    </source>
</evidence>
<dbReference type="Pfam" id="PF24806">
    <property type="entry name" value="DUF7706"/>
    <property type="match status" value="1"/>
</dbReference>
<organism evidence="1 2">
    <name type="scientific">Massilia frigida</name>
    <dbReference type="NCBI Taxonomy" id="2609281"/>
    <lineage>
        <taxon>Bacteria</taxon>
        <taxon>Pseudomonadati</taxon>
        <taxon>Pseudomonadota</taxon>
        <taxon>Betaproteobacteria</taxon>
        <taxon>Burkholderiales</taxon>
        <taxon>Oxalobacteraceae</taxon>
        <taxon>Telluria group</taxon>
        <taxon>Massilia</taxon>
    </lineage>
</organism>
<proteinExistence type="predicted"/>
<dbReference type="EMBL" id="WHJG01000063">
    <property type="protein sequence ID" value="NHZ83803.1"/>
    <property type="molecule type" value="Genomic_DNA"/>
</dbReference>
<evidence type="ECO:0000313" key="2">
    <source>
        <dbReference type="Proteomes" id="UP000621455"/>
    </source>
</evidence>
<accession>A0ABX0NGI8</accession>
<protein>
    <recommendedName>
        <fullName evidence="3">CopG family transcriptional regulator</fullName>
    </recommendedName>
</protein>
<comment type="caution">
    <text evidence="1">The sequence shown here is derived from an EMBL/GenBank/DDBJ whole genome shotgun (WGS) entry which is preliminary data.</text>
</comment>
<evidence type="ECO:0008006" key="3">
    <source>
        <dbReference type="Google" id="ProtNLM"/>
    </source>
</evidence>